<dbReference type="STRING" id="1182568.SU48_04930"/>
<proteinExistence type="predicted"/>
<dbReference type="EMBL" id="CP011387">
    <property type="protein sequence ID" value="ANE43216.1"/>
    <property type="molecule type" value="Genomic_DNA"/>
</dbReference>
<dbReference type="RefSeq" id="WP_064014280.1">
    <property type="nucleotide sequence ID" value="NZ_CP011387.1"/>
</dbReference>
<name>A0A172T8E0_9DEIO</name>
<accession>A0A172T8E0</accession>
<dbReference type="KEGG" id="dpu:SU48_04930"/>
<protein>
    <submittedName>
        <fullName evidence="1">Uncharacterized protein</fullName>
    </submittedName>
</protein>
<evidence type="ECO:0000313" key="2">
    <source>
        <dbReference type="Proteomes" id="UP000077363"/>
    </source>
</evidence>
<organism evidence="1 2">
    <name type="scientific">Deinococcus puniceus</name>
    <dbReference type="NCBI Taxonomy" id="1182568"/>
    <lineage>
        <taxon>Bacteria</taxon>
        <taxon>Thermotogati</taxon>
        <taxon>Deinococcota</taxon>
        <taxon>Deinococci</taxon>
        <taxon>Deinococcales</taxon>
        <taxon>Deinococcaceae</taxon>
        <taxon>Deinococcus</taxon>
    </lineage>
</organism>
<evidence type="ECO:0000313" key="1">
    <source>
        <dbReference type="EMBL" id="ANE43216.1"/>
    </source>
</evidence>
<keyword evidence="2" id="KW-1185">Reference proteome</keyword>
<dbReference type="Proteomes" id="UP000077363">
    <property type="component" value="Chromosome"/>
</dbReference>
<reference evidence="1 2" key="1">
    <citation type="submission" date="2015-01" db="EMBL/GenBank/DDBJ databases">
        <title>Deinococcus puniceus/DY1/ whole genome sequencing.</title>
        <authorList>
            <person name="Kim M.K."/>
            <person name="Srinivasan S."/>
            <person name="Lee J.-J."/>
        </authorList>
    </citation>
    <scope>NUCLEOTIDE SEQUENCE [LARGE SCALE GENOMIC DNA]</scope>
    <source>
        <strain evidence="1 2">DY1</strain>
    </source>
</reference>
<gene>
    <name evidence="1" type="ORF">SU48_04930</name>
</gene>
<dbReference type="AlphaFoldDB" id="A0A172T8E0"/>
<dbReference type="PATRIC" id="fig|1182568.3.peg.1023"/>
<sequence>MPMTLTALRRALQDMDAPELRGVIETLFQASTANKNLLTALLDNDTSGLRAKAEAEIARAFHLGKHTPTLKTSGARAAIAAYAKVASPLEVLTLQLQFVQAGMDCWNGFGGPDSLLDSLSSMWESALKRAGELPSDTLPWAQLEAVNSLLTDFGIGGLEALDEELDEDGGGS</sequence>
<dbReference type="OrthoDB" id="9801392at2"/>